<feature type="region of interest" description="Disordered" evidence="1">
    <location>
        <begin position="424"/>
        <end position="445"/>
    </location>
</feature>
<organism evidence="3 4">
    <name type="scientific">Phakopsora pachyrhizi</name>
    <name type="common">Asian soybean rust disease fungus</name>
    <dbReference type="NCBI Taxonomy" id="170000"/>
    <lineage>
        <taxon>Eukaryota</taxon>
        <taxon>Fungi</taxon>
        <taxon>Dikarya</taxon>
        <taxon>Basidiomycota</taxon>
        <taxon>Pucciniomycotina</taxon>
        <taxon>Pucciniomycetes</taxon>
        <taxon>Pucciniales</taxon>
        <taxon>Phakopsoraceae</taxon>
        <taxon>Phakopsora</taxon>
    </lineage>
</organism>
<keyword evidence="4" id="KW-1185">Reference proteome</keyword>
<feature type="compositionally biased region" description="Polar residues" evidence="1">
    <location>
        <begin position="164"/>
        <end position="184"/>
    </location>
</feature>
<reference evidence="3" key="1">
    <citation type="submission" date="2022-06" db="EMBL/GenBank/DDBJ databases">
        <authorList>
            <consortium name="SYNGENTA / RWTH Aachen University"/>
        </authorList>
    </citation>
    <scope>NUCLEOTIDE SEQUENCE</scope>
</reference>
<sequence length="458" mass="48920">MKHTAIPTEHHGFLKLGRGVPENSTAPLTSNPPPNAPGNTAGSPGLAAAEPTGLKETPTDQPSKVEESAMASPTKVSSPAPEAIVSPAAEGGKAKATPTIIAPLAGATPGSSKVILANSSAPATALAPSEKPIANGEAAKVVTRVTVISPAIPSSIPLGRSDNPAINNSTLAEQSSDKPNQQNTSGGNVIAIVCVIALLGGVSMFLVPRIRRYLKGRYNRRSREKSPESDISSQYEVYLNKSEVSLKSAGSEPERMRQFSNTNYMTELPNGIAHHHATIVHQQAIHFPAFAQTSEPYNTLPCYPPSPRASGYTARYPEMILHPVDSEGNIITHEYNPYLNIPAIKVDLPPNENTPLSPAKNPSFGKKLQGGQTQRQSILPPILFQNNKSHNHFTLQGENDFPSVESIIYKVPSRSPTDDIFQFSIPRPKEKSGEKSEVGLIPLGSRTSSVYPHEAFKP</sequence>
<dbReference type="AlphaFoldDB" id="A0AAV0APH0"/>
<feature type="compositionally biased region" description="Basic and acidic residues" evidence="1">
    <location>
        <begin position="427"/>
        <end position="437"/>
    </location>
</feature>
<protein>
    <submittedName>
        <fullName evidence="3">Expressed protein</fullName>
    </submittedName>
</protein>
<evidence type="ECO:0000313" key="3">
    <source>
        <dbReference type="EMBL" id="CAH7670356.1"/>
    </source>
</evidence>
<feature type="region of interest" description="Disordered" evidence="1">
    <location>
        <begin position="1"/>
        <end position="81"/>
    </location>
</feature>
<dbReference type="Proteomes" id="UP001153365">
    <property type="component" value="Unassembled WGS sequence"/>
</dbReference>
<proteinExistence type="predicted"/>
<evidence type="ECO:0000256" key="2">
    <source>
        <dbReference type="SAM" id="Phobius"/>
    </source>
</evidence>
<keyword evidence="2" id="KW-0812">Transmembrane</keyword>
<name>A0AAV0APH0_PHAPC</name>
<keyword evidence="2" id="KW-0472">Membrane</keyword>
<feature type="region of interest" description="Disordered" evidence="1">
    <location>
        <begin position="153"/>
        <end position="184"/>
    </location>
</feature>
<evidence type="ECO:0000313" key="4">
    <source>
        <dbReference type="Proteomes" id="UP001153365"/>
    </source>
</evidence>
<comment type="caution">
    <text evidence="3">The sequence shown here is derived from an EMBL/GenBank/DDBJ whole genome shotgun (WGS) entry which is preliminary data.</text>
</comment>
<feature type="transmembrane region" description="Helical" evidence="2">
    <location>
        <begin position="189"/>
        <end position="207"/>
    </location>
</feature>
<dbReference type="EMBL" id="CALTRL010000975">
    <property type="protein sequence ID" value="CAH7670356.1"/>
    <property type="molecule type" value="Genomic_DNA"/>
</dbReference>
<accession>A0AAV0APH0</accession>
<gene>
    <name evidence="3" type="ORF">PPACK8108_LOCUS5050</name>
</gene>
<keyword evidence="2" id="KW-1133">Transmembrane helix</keyword>
<evidence type="ECO:0000256" key="1">
    <source>
        <dbReference type="SAM" id="MobiDB-lite"/>
    </source>
</evidence>